<sequence length="153" mass="16370">MHFSSASASVLALFVACASFASVSAVPTTPSDSLISTGAPKSPVSASEHFTAKFCSKPSLRGTCTDGIKGSLQIYGCECLPITHTSRPHQTEYIHPESAEIEGVGMIYSLFQEPACLQPVGELSVDNHKAKETFNDLSPMYRDARSVLVCRVQ</sequence>
<protein>
    <submittedName>
        <fullName evidence="1">Uncharacterized protein</fullName>
    </submittedName>
</protein>
<evidence type="ECO:0000313" key="1">
    <source>
        <dbReference type="EMBL" id="KAH7908190.1"/>
    </source>
</evidence>
<organism evidence="1 2">
    <name type="scientific">Hygrophoropsis aurantiaca</name>
    <dbReference type="NCBI Taxonomy" id="72124"/>
    <lineage>
        <taxon>Eukaryota</taxon>
        <taxon>Fungi</taxon>
        <taxon>Dikarya</taxon>
        <taxon>Basidiomycota</taxon>
        <taxon>Agaricomycotina</taxon>
        <taxon>Agaricomycetes</taxon>
        <taxon>Agaricomycetidae</taxon>
        <taxon>Boletales</taxon>
        <taxon>Coniophorineae</taxon>
        <taxon>Hygrophoropsidaceae</taxon>
        <taxon>Hygrophoropsis</taxon>
    </lineage>
</organism>
<dbReference type="Proteomes" id="UP000790377">
    <property type="component" value="Unassembled WGS sequence"/>
</dbReference>
<reference evidence="1" key="1">
    <citation type="journal article" date="2021" name="New Phytol.">
        <title>Evolutionary innovations through gain and loss of genes in the ectomycorrhizal Boletales.</title>
        <authorList>
            <person name="Wu G."/>
            <person name="Miyauchi S."/>
            <person name="Morin E."/>
            <person name="Kuo A."/>
            <person name="Drula E."/>
            <person name="Varga T."/>
            <person name="Kohler A."/>
            <person name="Feng B."/>
            <person name="Cao Y."/>
            <person name="Lipzen A."/>
            <person name="Daum C."/>
            <person name="Hundley H."/>
            <person name="Pangilinan J."/>
            <person name="Johnson J."/>
            <person name="Barry K."/>
            <person name="LaButti K."/>
            <person name="Ng V."/>
            <person name="Ahrendt S."/>
            <person name="Min B."/>
            <person name="Choi I.G."/>
            <person name="Park H."/>
            <person name="Plett J.M."/>
            <person name="Magnuson J."/>
            <person name="Spatafora J.W."/>
            <person name="Nagy L.G."/>
            <person name="Henrissat B."/>
            <person name="Grigoriev I.V."/>
            <person name="Yang Z.L."/>
            <person name="Xu J."/>
            <person name="Martin F.M."/>
        </authorList>
    </citation>
    <scope>NUCLEOTIDE SEQUENCE</scope>
    <source>
        <strain evidence="1">ATCC 28755</strain>
    </source>
</reference>
<keyword evidence="2" id="KW-1185">Reference proteome</keyword>
<name>A0ACB8A491_9AGAM</name>
<dbReference type="EMBL" id="MU267839">
    <property type="protein sequence ID" value="KAH7908190.1"/>
    <property type="molecule type" value="Genomic_DNA"/>
</dbReference>
<comment type="caution">
    <text evidence="1">The sequence shown here is derived from an EMBL/GenBank/DDBJ whole genome shotgun (WGS) entry which is preliminary data.</text>
</comment>
<proteinExistence type="predicted"/>
<evidence type="ECO:0000313" key="2">
    <source>
        <dbReference type="Proteomes" id="UP000790377"/>
    </source>
</evidence>
<gene>
    <name evidence="1" type="ORF">BJ138DRAFT_390364</name>
</gene>
<accession>A0ACB8A491</accession>